<dbReference type="GO" id="GO:0003723">
    <property type="term" value="F:RNA binding"/>
    <property type="evidence" value="ECO:0007669"/>
    <property type="project" value="UniProtKB-KW"/>
</dbReference>
<sequence length="124" mass="13956">MGSPYIFSGKSIHEARMHFMHAHTLPSLAKNMARFSLILSKTKMLDVYRTGINFKIINDIHCHDQHGYVVVDKNKKPCIHSDGTGYISEDLARLCPTDTYKGKCLRSANIQEACGQHPLNSLLL</sequence>
<evidence type="ECO:0000256" key="1">
    <source>
        <dbReference type="RuleBase" id="RU363098"/>
    </source>
</evidence>
<evidence type="ECO:0000313" key="3">
    <source>
        <dbReference type="EMBL" id="VVA99753.1"/>
    </source>
</evidence>
<keyword evidence="1" id="KW-0696">RNA-directed RNA polymerase</keyword>
<dbReference type="InterPro" id="IPR057596">
    <property type="entry name" value="RDRP_core"/>
</dbReference>
<comment type="similarity">
    <text evidence="1">Belongs to the RdRP family.</text>
</comment>
<reference evidence="3" key="1">
    <citation type="submission" date="2019-07" db="EMBL/GenBank/DDBJ databases">
        <authorList>
            <person name="Dittberner H."/>
        </authorList>
    </citation>
    <scope>NUCLEOTIDE SEQUENCE [LARGE SCALE GENOMIC DNA]</scope>
</reference>
<dbReference type="GO" id="GO:0003968">
    <property type="term" value="F:RNA-directed RNA polymerase activity"/>
    <property type="evidence" value="ECO:0007669"/>
    <property type="project" value="UniProtKB-KW"/>
</dbReference>
<keyword evidence="1" id="KW-0694">RNA-binding</keyword>
<dbReference type="Proteomes" id="UP000489600">
    <property type="component" value="Unassembled WGS sequence"/>
</dbReference>
<gene>
    <name evidence="3" type="ORF">ANE_LOCUS10198</name>
</gene>
<proteinExistence type="inferred from homology"/>
<keyword evidence="1" id="KW-0808">Transferase</keyword>
<organism evidence="3 4">
    <name type="scientific">Arabis nemorensis</name>
    <dbReference type="NCBI Taxonomy" id="586526"/>
    <lineage>
        <taxon>Eukaryota</taxon>
        <taxon>Viridiplantae</taxon>
        <taxon>Streptophyta</taxon>
        <taxon>Embryophyta</taxon>
        <taxon>Tracheophyta</taxon>
        <taxon>Spermatophyta</taxon>
        <taxon>Magnoliopsida</taxon>
        <taxon>eudicotyledons</taxon>
        <taxon>Gunneridae</taxon>
        <taxon>Pentapetalae</taxon>
        <taxon>rosids</taxon>
        <taxon>malvids</taxon>
        <taxon>Brassicales</taxon>
        <taxon>Brassicaceae</taxon>
        <taxon>Arabideae</taxon>
        <taxon>Arabis</taxon>
    </lineage>
</organism>
<comment type="catalytic activity">
    <reaction evidence="1">
        <text>RNA(n) + a ribonucleoside 5'-triphosphate = RNA(n+1) + diphosphate</text>
        <dbReference type="Rhea" id="RHEA:21248"/>
        <dbReference type="Rhea" id="RHEA-COMP:14527"/>
        <dbReference type="Rhea" id="RHEA-COMP:17342"/>
        <dbReference type="ChEBI" id="CHEBI:33019"/>
        <dbReference type="ChEBI" id="CHEBI:61557"/>
        <dbReference type="ChEBI" id="CHEBI:140395"/>
        <dbReference type="EC" id="2.7.7.48"/>
    </reaction>
</comment>
<evidence type="ECO:0000259" key="2">
    <source>
        <dbReference type="Pfam" id="PF05183"/>
    </source>
</evidence>
<dbReference type="PANTHER" id="PTHR23079">
    <property type="entry name" value="RNA-DEPENDENT RNA POLYMERASE"/>
    <property type="match status" value="1"/>
</dbReference>
<protein>
    <recommendedName>
        <fullName evidence="1">RNA-dependent RNA polymerase</fullName>
        <ecNumber evidence="1">2.7.7.48</ecNumber>
    </recommendedName>
</protein>
<keyword evidence="1" id="KW-0943">RNA-mediated gene silencing</keyword>
<dbReference type="AlphaFoldDB" id="A0A565BDT1"/>
<dbReference type="EMBL" id="CABITT030000003">
    <property type="protein sequence ID" value="VVA99753.1"/>
    <property type="molecule type" value="Genomic_DNA"/>
</dbReference>
<dbReference type="InterPro" id="IPR007855">
    <property type="entry name" value="RDRP"/>
</dbReference>
<comment type="caution">
    <text evidence="3">The sequence shown here is derived from an EMBL/GenBank/DDBJ whole genome shotgun (WGS) entry which is preliminary data.</text>
</comment>
<accession>A0A565BDT1</accession>
<keyword evidence="1" id="KW-0548">Nucleotidyltransferase</keyword>
<name>A0A565BDT1_9BRAS</name>
<dbReference type="Pfam" id="PF05183">
    <property type="entry name" value="RdRP"/>
    <property type="match status" value="1"/>
</dbReference>
<keyword evidence="4" id="KW-1185">Reference proteome</keyword>
<dbReference type="PANTHER" id="PTHR23079:SF56">
    <property type="entry name" value="RNA-DEPENDENT RNA POLYMERASE 3-RELATED"/>
    <property type="match status" value="1"/>
</dbReference>
<evidence type="ECO:0000313" key="4">
    <source>
        <dbReference type="Proteomes" id="UP000489600"/>
    </source>
</evidence>
<dbReference type="GO" id="GO:0030422">
    <property type="term" value="P:siRNA processing"/>
    <property type="evidence" value="ECO:0007669"/>
    <property type="project" value="TreeGrafter"/>
</dbReference>
<dbReference type="GO" id="GO:0031380">
    <property type="term" value="C:nuclear RNA-directed RNA polymerase complex"/>
    <property type="evidence" value="ECO:0007669"/>
    <property type="project" value="TreeGrafter"/>
</dbReference>
<dbReference type="EC" id="2.7.7.48" evidence="1"/>
<dbReference type="OrthoDB" id="6513042at2759"/>
<feature type="domain" description="RDRP core" evidence="2">
    <location>
        <begin position="11"/>
        <end position="98"/>
    </location>
</feature>
<comment type="function">
    <text evidence="1">Probably involved in the RNA silencing pathway and required for the generation of small interfering RNAs (siRNAs).</text>
</comment>